<feature type="domain" description="Histidine kinase" evidence="13">
    <location>
        <begin position="457"/>
        <end position="676"/>
    </location>
</feature>
<evidence type="ECO:0000256" key="11">
    <source>
        <dbReference type="HAMAP-Rule" id="MF_00980"/>
    </source>
</evidence>
<evidence type="ECO:0000256" key="7">
    <source>
        <dbReference type="ARBA" id="ARBA00022840"/>
    </source>
</evidence>
<dbReference type="RefSeq" id="WP_073531518.1">
    <property type="nucleotide sequence ID" value="NZ_MJAO01000007.1"/>
</dbReference>
<dbReference type="Pfam" id="PF02518">
    <property type="entry name" value="HATPase_c"/>
    <property type="match status" value="1"/>
</dbReference>
<feature type="domain" description="HPt" evidence="14">
    <location>
        <begin position="806"/>
        <end position="901"/>
    </location>
</feature>
<comment type="function">
    <text evidence="11">Component of the Rcs signaling system, which controls transcription of numerous genes. RcsD is a phosphotransfer intermediate between the sensor kinase RcsC and the response regulator RcsB. It acquires a phosphoryl group from RcsC and transfers it to RcsB.</text>
</comment>
<dbReference type="InterPro" id="IPR005467">
    <property type="entry name" value="His_kinase_dom"/>
</dbReference>
<evidence type="ECO:0000259" key="14">
    <source>
        <dbReference type="PROSITE" id="PS50894"/>
    </source>
</evidence>
<dbReference type="OrthoDB" id="6414457at2"/>
<dbReference type="PANTHER" id="PTHR43047:SF72">
    <property type="entry name" value="OSMOSENSING HISTIDINE PROTEIN KINASE SLN1"/>
    <property type="match status" value="1"/>
</dbReference>
<organism evidence="15 16">
    <name type="scientific">Serratia marcescens</name>
    <dbReference type="NCBI Taxonomy" id="615"/>
    <lineage>
        <taxon>Bacteria</taxon>
        <taxon>Pseudomonadati</taxon>
        <taxon>Pseudomonadota</taxon>
        <taxon>Gammaproteobacteria</taxon>
        <taxon>Enterobacterales</taxon>
        <taxon>Yersiniaceae</taxon>
        <taxon>Serratia</taxon>
    </lineage>
</organism>
<dbReference type="InterPro" id="IPR032306">
    <property type="entry name" value="RcsD_ABL"/>
</dbReference>
<dbReference type="PANTHER" id="PTHR43047">
    <property type="entry name" value="TWO-COMPONENT HISTIDINE PROTEIN KINASE"/>
    <property type="match status" value="1"/>
</dbReference>
<dbReference type="GO" id="GO:0005524">
    <property type="term" value="F:ATP binding"/>
    <property type="evidence" value="ECO:0007669"/>
    <property type="project" value="UniProtKB-UniRule"/>
</dbReference>
<dbReference type="CDD" id="cd00088">
    <property type="entry name" value="HPT"/>
    <property type="match status" value="1"/>
</dbReference>
<dbReference type="Pfam" id="PF01627">
    <property type="entry name" value="Hpt"/>
    <property type="match status" value="1"/>
</dbReference>
<evidence type="ECO:0000259" key="13">
    <source>
        <dbReference type="PROSITE" id="PS50109"/>
    </source>
</evidence>
<keyword evidence="11" id="KW-0997">Cell inner membrane</keyword>
<gene>
    <name evidence="11" type="primary">rcsD</name>
    <name evidence="15" type="ORF">BHU62_08325</name>
</gene>
<keyword evidence="10 11" id="KW-0472">Membrane</keyword>
<comment type="similarity">
    <text evidence="11">Belongs to the RcsD family.</text>
</comment>
<accession>A0A1Q4P1Q6</accession>
<evidence type="ECO:0000256" key="3">
    <source>
        <dbReference type="ARBA" id="ARBA00022553"/>
    </source>
</evidence>
<dbReference type="InterPro" id="IPR008207">
    <property type="entry name" value="Sig_transdc_His_kin_Hpt_dom"/>
</dbReference>
<feature type="modified residue" description="Phosphohistidine" evidence="11 12">
    <location>
        <position position="845"/>
    </location>
</feature>
<keyword evidence="11" id="KW-1003">Cell membrane</keyword>
<dbReference type="Gene3D" id="3.40.50.11620">
    <property type="entry name" value="Phosphotransferase RcsD, RcsD-ABL domain"/>
    <property type="match status" value="1"/>
</dbReference>
<dbReference type="Pfam" id="PF16359">
    <property type="entry name" value="RcsD_ABL"/>
    <property type="match status" value="1"/>
</dbReference>
<keyword evidence="4 11" id="KW-0808">Transferase</keyword>
<dbReference type="GO" id="GO:0005886">
    <property type="term" value="C:plasma membrane"/>
    <property type="evidence" value="ECO:0007669"/>
    <property type="project" value="UniProtKB-SubCell"/>
</dbReference>
<keyword evidence="8 11" id="KW-1133">Transmembrane helix</keyword>
<comment type="PTM">
    <text evidence="11">Phosphorylated by RcsC.</text>
</comment>
<dbReference type="SUPFAM" id="SSF55874">
    <property type="entry name" value="ATPase domain of HSP90 chaperone/DNA topoisomerase II/histidine kinase"/>
    <property type="match status" value="1"/>
</dbReference>
<keyword evidence="7 11" id="KW-0067">ATP-binding</keyword>
<dbReference type="InterPro" id="IPR003594">
    <property type="entry name" value="HATPase_dom"/>
</dbReference>
<dbReference type="InterPro" id="IPR036097">
    <property type="entry name" value="HisK_dim/P_sf"/>
</dbReference>
<name>A0A1Q4P1Q6_SERMA</name>
<dbReference type="GO" id="GO:0016774">
    <property type="term" value="F:phosphotransferase activity, carboxyl group as acceptor"/>
    <property type="evidence" value="ECO:0007669"/>
    <property type="project" value="UniProtKB-UniRule"/>
</dbReference>
<dbReference type="InterPro" id="IPR036641">
    <property type="entry name" value="HPT_dom_sf"/>
</dbReference>
<dbReference type="InterPro" id="IPR038616">
    <property type="entry name" value="RcsD_ABL_sf"/>
</dbReference>
<evidence type="ECO:0000256" key="6">
    <source>
        <dbReference type="ARBA" id="ARBA00022777"/>
    </source>
</evidence>
<keyword evidence="6 11" id="KW-0418">Kinase</keyword>
<feature type="transmembrane region" description="Helical" evidence="11">
    <location>
        <begin position="12"/>
        <end position="33"/>
    </location>
</feature>
<feature type="transmembrane region" description="Helical" evidence="11">
    <location>
        <begin position="304"/>
        <end position="324"/>
    </location>
</feature>
<evidence type="ECO:0000256" key="1">
    <source>
        <dbReference type="ARBA" id="ARBA00000085"/>
    </source>
</evidence>
<dbReference type="InterPro" id="IPR030861">
    <property type="entry name" value="Ptransferase_RcsD"/>
</dbReference>
<keyword evidence="3 11" id="KW-0597">Phosphoprotein</keyword>
<dbReference type="EC" id="2.7.2.-" evidence="11"/>
<sequence>MQNKQLTISSSNITRCFLLFIVLLTIGVGLYGYNYTNAWLAEKKYTLNSIAGSLQRRIDSYRYITYQVYEKFGNASAPNADPSLQETRLRPDVYYVEKPHKKTDAVIFGSHDDNTLAMIANISDYLDTRWGAKTENYAMYYLNGQDNSLSLITTQPLKELASRFRESYLTTSADERRAEMLQQANMLDERESFSDLRKQRFQNAYSFSIRTTFNQPGHLATVIAFDLPINDIIPANLARANFLLLPDDIDIDDNAIPAETALGTHAVMSGGWVEFSAALPNAPLKVVYRVSVINLAIDLLRNNIWLIAINLLLLALSMLSIYFIRRQYIRPSENMAVELEAERALNQEIVSSLPSGLLVYSFASNTVIASNKIAEHLLPHLSLQKIAHMAEQHHGVIQATVNNEVYEIRIFRSQLSPDTYLFLMHDQDKEVMVNKRLQQARREYDKNVQARKLMLHNLGIELNQPVRQMHDLVDRLRSQPDDEEQQQALLNQLTAESASVLGLIDNITLLTRLETQDWQPTREPFNPAAMLDDVLLEALPALNQKGLALFKHFQLGVDQNYIGDANALRKVISLLVHYAIITTACGKISLVIDHEPERPDRLIFQINDTGSGISNEEISNLNYPFLSQTLVDRFNHGSGLTFFLCNQLCKKLNGQLDIRSKVDIGTRYTIRVAMEMEKKEPQDQEKLLDGVTALLDVTSDEVRGIVTRLLQAYGADCLVAEDRAVNRDYDVLLTDNPQRADDYTLLLATDEPGWQALDKRYIRVNYNLNGALIDAVLMLIEQQMAALEQEESPLSLSAEDIQLYEKQLKSSDYYGLFVDTVPDDVKKLYTEAGSSDFNALSQTAHRLKGVFAMLNLLPGKQLCESLEQRIAEGDAPEIENNISQIDFFVSRLLKQGSQQHE</sequence>
<dbReference type="AlphaFoldDB" id="A0A1Q4P1Q6"/>
<evidence type="ECO:0000256" key="10">
    <source>
        <dbReference type="ARBA" id="ARBA00023136"/>
    </source>
</evidence>
<evidence type="ECO:0000256" key="4">
    <source>
        <dbReference type="ARBA" id="ARBA00022679"/>
    </source>
</evidence>
<evidence type="ECO:0000256" key="2">
    <source>
        <dbReference type="ARBA" id="ARBA00004127"/>
    </source>
</evidence>
<dbReference type="Gene3D" id="3.30.565.10">
    <property type="entry name" value="Histidine kinase-like ATPase, C-terminal domain"/>
    <property type="match status" value="1"/>
</dbReference>
<comment type="catalytic activity">
    <reaction evidence="1">
        <text>ATP + protein L-histidine = ADP + protein N-phospho-L-histidine.</text>
        <dbReference type="EC" id="2.7.13.3"/>
    </reaction>
</comment>
<dbReference type="NCBIfam" id="NF007907">
    <property type="entry name" value="PRK10618.1"/>
    <property type="match status" value="1"/>
</dbReference>
<dbReference type="SUPFAM" id="SSF47384">
    <property type="entry name" value="Homodimeric domain of signal transducing histidine kinase"/>
    <property type="match status" value="1"/>
</dbReference>
<evidence type="ECO:0000256" key="8">
    <source>
        <dbReference type="ARBA" id="ARBA00022989"/>
    </source>
</evidence>
<keyword evidence="9 11" id="KW-0902">Two-component regulatory system</keyword>
<comment type="subunit">
    <text evidence="11">Interacts with RcsC and RcsB.</text>
</comment>
<comment type="caution">
    <text evidence="15">The sequence shown here is derived from an EMBL/GenBank/DDBJ whole genome shotgun (WGS) entry which is preliminary data.</text>
</comment>
<dbReference type="SUPFAM" id="SSF47226">
    <property type="entry name" value="Histidine-containing phosphotransfer domain, HPT domain"/>
    <property type="match status" value="1"/>
</dbReference>
<keyword evidence="11" id="KW-0547">Nucleotide-binding</keyword>
<evidence type="ECO:0000256" key="9">
    <source>
        <dbReference type="ARBA" id="ARBA00023012"/>
    </source>
</evidence>
<dbReference type="SMART" id="SM00387">
    <property type="entry name" value="HATPase_c"/>
    <property type="match status" value="1"/>
</dbReference>
<evidence type="ECO:0000256" key="12">
    <source>
        <dbReference type="PROSITE-ProRule" id="PRU00110"/>
    </source>
</evidence>
<dbReference type="Gene3D" id="1.20.120.160">
    <property type="entry name" value="HPT domain"/>
    <property type="match status" value="1"/>
</dbReference>
<proteinExistence type="inferred from homology"/>
<dbReference type="Proteomes" id="UP000185770">
    <property type="component" value="Unassembled WGS sequence"/>
</dbReference>
<dbReference type="PROSITE" id="PS50894">
    <property type="entry name" value="HPT"/>
    <property type="match status" value="1"/>
</dbReference>
<dbReference type="GO" id="GO:0009927">
    <property type="term" value="F:histidine phosphotransfer kinase activity"/>
    <property type="evidence" value="ECO:0007669"/>
    <property type="project" value="InterPro"/>
</dbReference>
<keyword evidence="5 11" id="KW-0812">Transmembrane</keyword>
<protein>
    <recommendedName>
        <fullName evidence="11">Phosphotransferase RcsD</fullName>
        <ecNumber evidence="11">2.7.2.-</ecNumber>
    </recommendedName>
    <alternativeName>
        <fullName evidence="11">Phosphotransfer intermediate RcsD</fullName>
    </alternativeName>
</protein>
<dbReference type="EMBL" id="MJAO01000007">
    <property type="protein sequence ID" value="OKB67057.1"/>
    <property type="molecule type" value="Genomic_DNA"/>
</dbReference>
<dbReference type="GO" id="GO:0000155">
    <property type="term" value="F:phosphorelay sensor kinase activity"/>
    <property type="evidence" value="ECO:0007669"/>
    <property type="project" value="InterPro"/>
</dbReference>
<comment type="subcellular location">
    <subcellularLocation>
        <location evidence="11">Cell inner membrane</location>
        <topology evidence="11">Multi-pass membrane protein</topology>
    </subcellularLocation>
    <subcellularLocation>
        <location evidence="2">Endomembrane system</location>
        <topology evidence="2">Multi-pass membrane protein</topology>
    </subcellularLocation>
</comment>
<dbReference type="HAMAP" id="MF_00980">
    <property type="entry name" value="RcsD"/>
    <property type="match status" value="1"/>
</dbReference>
<evidence type="ECO:0000313" key="16">
    <source>
        <dbReference type="Proteomes" id="UP000185770"/>
    </source>
</evidence>
<evidence type="ECO:0000256" key="5">
    <source>
        <dbReference type="ARBA" id="ARBA00022692"/>
    </source>
</evidence>
<dbReference type="InterPro" id="IPR036890">
    <property type="entry name" value="HATPase_C_sf"/>
</dbReference>
<reference evidence="15 16" key="1">
    <citation type="submission" date="2016-09" db="EMBL/GenBank/DDBJ databases">
        <title>Serratia marcescens MSU-97 and epiphytic antimycotic-producing bacteria.</title>
        <authorList>
            <person name="Matilla M.A."/>
        </authorList>
    </citation>
    <scope>NUCLEOTIDE SEQUENCE [LARGE SCALE GENOMIC DNA]</scope>
    <source>
        <strain evidence="15 16">MSU-97</strain>
    </source>
</reference>
<evidence type="ECO:0000313" key="15">
    <source>
        <dbReference type="EMBL" id="OKB67057.1"/>
    </source>
</evidence>
<dbReference type="PROSITE" id="PS50109">
    <property type="entry name" value="HIS_KIN"/>
    <property type="match status" value="1"/>
</dbReference>